<gene>
    <name evidence="1" type="ORF">DU504_17260</name>
</gene>
<proteinExistence type="predicted"/>
<dbReference type="AlphaFoldDB" id="A0A368N4I4"/>
<reference evidence="1 2" key="1">
    <citation type="submission" date="2018-07" db="EMBL/GenBank/DDBJ databases">
        <title>Genome sequences of Haloplanus salinus JCM 18368T.</title>
        <authorList>
            <person name="Kim Y.B."/>
            <person name="Roh S.W."/>
        </authorList>
    </citation>
    <scope>NUCLEOTIDE SEQUENCE [LARGE SCALE GENOMIC DNA]</scope>
    <source>
        <strain evidence="1 2">JCM 18368</strain>
    </source>
</reference>
<organism evidence="1 2">
    <name type="scientific">Haloplanus salinus</name>
    <dbReference type="NCBI Taxonomy" id="1126245"/>
    <lineage>
        <taxon>Archaea</taxon>
        <taxon>Methanobacteriati</taxon>
        <taxon>Methanobacteriota</taxon>
        <taxon>Stenosarchaea group</taxon>
        <taxon>Halobacteria</taxon>
        <taxon>Halobacteriales</taxon>
        <taxon>Haloferacaceae</taxon>
        <taxon>Haloplanus</taxon>
    </lineage>
</organism>
<dbReference type="Proteomes" id="UP000252189">
    <property type="component" value="Unassembled WGS sequence"/>
</dbReference>
<evidence type="ECO:0000313" key="1">
    <source>
        <dbReference type="EMBL" id="RCU44484.1"/>
    </source>
</evidence>
<accession>A0A368N4I4</accession>
<name>A0A368N4I4_9EURY</name>
<protein>
    <submittedName>
        <fullName evidence="1">Uncharacterized protein</fullName>
    </submittedName>
</protein>
<evidence type="ECO:0000313" key="2">
    <source>
        <dbReference type="Proteomes" id="UP000252189"/>
    </source>
</evidence>
<dbReference type="EMBL" id="QPHM01000003">
    <property type="protein sequence ID" value="RCU44484.1"/>
    <property type="molecule type" value="Genomic_DNA"/>
</dbReference>
<sequence>MQRRSERTNDPLSSRARWHILISHHDGQLIRSERKPTTSGVRVSNSIAQQSTRYCSSGYSTASNPASIIS</sequence>
<keyword evidence="2" id="KW-1185">Reference proteome</keyword>
<comment type="caution">
    <text evidence="1">The sequence shown here is derived from an EMBL/GenBank/DDBJ whole genome shotgun (WGS) entry which is preliminary data.</text>
</comment>